<accession>A0AAV0NCL5</accession>
<proteinExistence type="predicted"/>
<organism evidence="1 2">
    <name type="scientific">Linum tenue</name>
    <dbReference type="NCBI Taxonomy" id="586396"/>
    <lineage>
        <taxon>Eukaryota</taxon>
        <taxon>Viridiplantae</taxon>
        <taxon>Streptophyta</taxon>
        <taxon>Embryophyta</taxon>
        <taxon>Tracheophyta</taxon>
        <taxon>Spermatophyta</taxon>
        <taxon>Magnoliopsida</taxon>
        <taxon>eudicotyledons</taxon>
        <taxon>Gunneridae</taxon>
        <taxon>Pentapetalae</taxon>
        <taxon>rosids</taxon>
        <taxon>fabids</taxon>
        <taxon>Malpighiales</taxon>
        <taxon>Linaceae</taxon>
        <taxon>Linum</taxon>
    </lineage>
</organism>
<dbReference type="Proteomes" id="UP001154282">
    <property type="component" value="Unassembled WGS sequence"/>
</dbReference>
<evidence type="ECO:0000313" key="2">
    <source>
        <dbReference type="Proteomes" id="UP001154282"/>
    </source>
</evidence>
<gene>
    <name evidence="1" type="ORF">LITE_LOCUS32673</name>
</gene>
<evidence type="ECO:0000313" key="1">
    <source>
        <dbReference type="EMBL" id="CAI0456207.1"/>
    </source>
</evidence>
<name>A0AAV0NCL5_9ROSI</name>
<reference evidence="1" key="1">
    <citation type="submission" date="2022-08" db="EMBL/GenBank/DDBJ databases">
        <authorList>
            <person name="Gutierrez-Valencia J."/>
        </authorList>
    </citation>
    <scope>NUCLEOTIDE SEQUENCE</scope>
</reference>
<dbReference type="AlphaFoldDB" id="A0AAV0NCL5"/>
<dbReference type="EMBL" id="CAMGYJ010000008">
    <property type="protein sequence ID" value="CAI0456207.1"/>
    <property type="molecule type" value="Genomic_DNA"/>
</dbReference>
<comment type="caution">
    <text evidence="1">The sequence shown here is derived from an EMBL/GenBank/DDBJ whole genome shotgun (WGS) entry which is preliminary data.</text>
</comment>
<keyword evidence="2" id="KW-1185">Reference proteome</keyword>
<protein>
    <submittedName>
        <fullName evidence="1">Uncharacterized protein</fullName>
    </submittedName>
</protein>
<sequence length="138" mass="16238">MEEIRGLSVHEMGENDSLGYDRSLPSAQIFHPSRHHLRRRLLHRGRRRRHYRAALQGEVLGRTPRGSCASDDSEVLYWSVEGVSRRRREAQQLENSWSWNCYEMSSSIVYWVCKSYELDIFLKGVVHGVCSRRPACFW</sequence>